<dbReference type="GO" id="GO:0052861">
    <property type="term" value="F:endo-1,3(4)-beta-glucanase activity"/>
    <property type="evidence" value="ECO:0007669"/>
    <property type="project" value="UniProtKB-EC"/>
</dbReference>
<dbReference type="Gene3D" id="2.60.120.200">
    <property type="match status" value="1"/>
</dbReference>
<reference evidence="7 8" key="1">
    <citation type="journal article" date="2016" name="Sci. Rep.">
        <title>Peltaster fructicola genome reveals evolution from an invasive phytopathogen to an ectophytic parasite.</title>
        <authorList>
            <person name="Xu C."/>
            <person name="Chen H."/>
            <person name="Gleason M.L."/>
            <person name="Xu J.R."/>
            <person name="Liu H."/>
            <person name="Zhang R."/>
            <person name="Sun G."/>
        </authorList>
    </citation>
    <scope>NUCLEOTIDE SEQUENCE [LARGE SCALE GENOMIC DNA]</scope>
    <source>
        <strain evidence="7 8">LNHT1506</strain>
    </source>
</reference>
<accession>A0A6H0XPN6</accession>
<name>A0A6H0XPN6_9PEZI</name>
<evidence type="ECO:0000256" key="5">
    <source>
        <dbReference type="ARBA" id="ARBA00023295"/>
    </source>
</evidence>
<keyword evidence="8" id="KW-1185">Reference proteome</keyword>
<keyword evidence="5" id="KW-0326">Glycosidase</keyword>
<dbReference type="PANTHER" id="PTHR10963">
    <property type="entry name" value="GLYCOSYL HYDROLASE-RELATED"/>
    <property type="match status" value="1"/>
</dbReference>
<evidence type="ECO:0000256" key="1">
    <source>
        <dbReference type="ARBA" id="ARBA00000124"/>
    </source>
</evidence>
<dbReference type="InterPro" id="IPR000757">
    <property type="entry name" value="Beta-glucanase-like"/>
</dbReference>
<sequence>MGASSSTVVPYVLQDDYLANGTFFNKFTFFTDSDPTHGFVQYVNQSTAASTGLITASSSNVYVGVDYKNVQPYGRPSVRLTSTKSYNAGLIILDLQHMPGGICGTWPAFWTLGDDWPNHGEIDIIEGVNEGTTNLASLHTAQGCNITKATMTGSISTSDCWVSDPNQSSNSGCAITTTNTTSYGAGFNANGGGVYATRYTASNITMWYFGRKSIPSDITAGSPDPSKWGTPVALFTGCQFSNYINGQRLVFDTTFCGDWAGNVWTSGSCASKASNCSSYVANNPADFKNAYWSINSLKVYQPTS</sequence>
<dbReference type="PROSITE" id="PS51762">
    <property type="entry name" value="GH16_2"/>
    <property type="match status" value="1"/>
</dbReference>
<dbReference type="OrthoDB" id="192832at2759"/>
<keyword evidence="4" id="KW-0378">Hydrolase</keyword>
<feature type="domain" description="GH16" evidence="6">
    <location>
        <begin position="4"/>
        <end position="268"/>
    </location>
</feature>
<dbReference type="FunFam" id="2.60.120.200:FF:000114">
    <property type="entry name" value="Probable endo-1,3(4)-beta-glucanase NFIA_089530"/>
    <property type="match status" value="1"/>
</dbReference>
<proteinExistence type="inferred from homology"/>
<protein>
    <recommendedName>
        <fullName evidence="3">endo-1,3(4)-beta-glucanase</fullName>
        <ecNumber evidence="3">3.2.1.6</ecNumber>
    </recommendedName>
</protein>
<dbReference type="CDD" id="cd02181">
    <property type="entry name" value="GH16_fungal_Lam16A_glucanase"/>
    <property type="match status" value="1"/>
</dbReference>
<evidence type="ECO:0000313" key="7">
    <source>
        <dbReference type="EMBL" id="QIW96726.1"/>
    </source>
</evidence>
<dbReference type="InterPro" id="IPR013320">
    <property type="entry name" value="ConA-like_dom_sf"/>
</dbReference>
<comment type="catalytic activity">
    <reaction evidence="1">
        <text>Endohydrolysis of (1-&gt;3)- or (1-&gt;4)-linkages in beta-D-glucans when the glucose residue whose reducing group is involved in the linkage to be hydrolyzed is itself substituted at C-3.</text>
        <dbReference type="EC" id="3.2.1.6"/>
    </reaction>
</comment>
<dbReference type="GO" id="GO:0009251">
    <property type="term" value="P:glucan catabolic process"/>
    <property type="evidence" value="ECO:0007669"/>
    <property type="project" value="TreeGrafter"/>
</dbReference>
<gene>
    <name evidence="7" type="ORF">AMS68_002244</name>
</gene>
<evidence type="ECO:0000256" key="4">
    <source>
        <dbReference type="ARBA" id="ARBA00022801"/>
    </source>
</evidence>
<evidence type="ECO:0000259" key="6">
    <source>
        <dbReference type="PROSITE" id="PS51762"/>
    </source>
</evidence>
<dbReference type="EMBL" id="CP051140">
    <property type="protein sequence ID" value="QIW96726.1"/>
    <property type="molecule type" value="Genomic_DNA"/>
</dbReference>
<dbReference type="Pfam" id="PF26113">
    <property type="entry name" value="GH16_XgeA"/>
    <property type="match status" value="1"/>
</dbReference>
<dbReference type="AlphaFoldDB" id="A0A6H0XPN6"/>
<evidence type="ECO:0000256" key="2">
    <source>
        <dbReference type="ARBA" id="ARBA00006865"/>
    </source>
</evidence>
<dbReference type="EC" id="3.2.1.6" evidence="3"/>
<dbReference type="Proteomes" id="UP000503462">
    <property type="component" value="Chromosome 2"/>
</dbReference>
<evidence type="ECO:0000313" key="8">
    <source>
        <dbReference type="Proteomes" id="UP000503462"/>
    </source>
</evidence>
<evidence type="ECO:0000256" key="3">
    <source>
        <dbReference type="ARBA" id="ARBA00012599"/>
    </source>
</evidence>
<comment type="similarity">
    <text evidence="2">Belongs to the glycosyl hydrolase 16 family.</text>
</comment>
<organism evidence="7 8">
    <name type="scientific">Peltaster fructicola</name>
    <dbReference type="NCBI Taxonomy" id="286661"/>
    <lineage>
        <taxon>Eukaryota</taxon>
        <taxon>Fungi</taxon>
        <taxon>Dikarya</taxon>
        <taxon>Ascomycota</taxon>
        <taxon>Pezizomycotina</taxon>
        <taxon>Dothideomycetes</taxon>
        <taxon>Dothideomycetes incertae sedis</taxon>
        <taxon>Peltaster</taxon>
    </lineage>
</organism>
<dbReference type="PANTHER" id="PTHR10963:SF24">
    <property type="entry name" value="GLYCOSIDASE C21B10.07-RELATED"/>
    <property type="match status" value="1"/>
</dbReference>
<dbReference type="SUPFAM" id="SSF49899">
    <property type="entry name" value="Concanavalin A-like lectins/glucanases"/>
    <property type="match status" value="1"/>
</dbReference>
<dbReference type="InterPro" id="IPR050546">
    <property type="entry name" value="Glycosyl_Hydrlase_16"/>
</dbReference>